<dbReference type="OrthoDB" id="9775224at2"/>
<evidence type="ECO:0000313" key="3">
    <source>
        <dbReference type="Proteomes" id="UP000220527"/>
    </source>
</evidence>
<organism evidence="2 3">
    <name type="scientific">Candidatus Viridilinea mediisalina</name>
    <dbReference type="NCBI Taxonomy" id="2024553"/>
    <lineage>
        <taxon>Bacteria</taxon>
        <taxon>Bacillati</taxon>
        <taxon>Chloroflexota</taxon>
        <taxon>Chloroflexia</taxon>
        <taxon>Chloroflexales</taxon>
        <taxon>Chloroflexineae</taxon>
        <taxon>Oscillochloridaceae</taxon>
        <taxon>Candidatus Viridilinea</taxon>
    </lineage>
</organism>
<feature type="domain" description="Polyphosphate kinase-2-related" evidence="1">
    <location>
        <begin position="302"/>
        <end position="524"/>
    </location>
</feature>
<comment type="caution">
    <text evidence="2">The sequence shown here is derived from an EMBL/GenBank/DDBJ whole genome shotgun (WGS) entry which is preliminary data.</text>
</comment>
<evidence type="ECO:0000313" key="2">
    <source>
        <dbReference type="EMBL" id="PDW02457.1"/>
    </source>
</evidence>
<reference evidence="3" key="1">
    <citation type="submission" date="2017-08" db="EMBL/GenBank/DDBJ databases">
        <authorList>
            <person name="Grouzdev D.S."/>
            <person name="Gaisin V.A."/>
            <person name="Rysina M.S."/>
            <person name="Gorlenko V.M."/>
        </authorList>
    </citation>
    <scope>NUCLEOTIDE SEQUENCE [LARGE SCALE GENOMIC DNA]</scope>
    <source>
        <strain evidence="3">Kir15-3F</strain>
    </source>
</reference>
<dbReference type="SUPFAM" id="SSF52540">
    <property type="entry name" value="P-loop containing nucleoside triphosphate hydrolases"/>
    <property type="match status" value="2"/>
</dbReference>
<feature type="domain" description="Polyphosphate kinase-2-related" evidence="1">
    <location>
        <begin position="11"/>
        <end position="232"/>
    </location>
</feature>
<dbReference type="AlphaFoldDB" id="A0A2A6RHB5"/>
<sequence>MLEQIDLDLRLTKRAYTEQISELQTRLFHMEQALIEARRPVLILFEGWAGTAKARTIGVMVRRLDPRGIRVHSITPPRTYELQYPWLYRFWLKLPSYGQMAIFDRSWYREMLAERMRSADIQLWRQRCEDAVTFERQLADDGAIIIKFWLHISRKEQRKRFKALLKNKLTAHQVTDEDRQQQRNYSEYAAALEDLIARTGTQRAPWHVIPATNKYHARVAVISTVLAALEEQVDFQADTVDPKYASTGLDVAGAAFRRRFLDQMAAFTPAAPSPAAIKEPVHRPVRAEVAHILRRVDLSMRLDANEYTQQRRQLQAQLYLLGLALYHQRRPAVLVFEGWDAAGKGGAIQRLTAEIDPRSYTVHTIAAPAGEDKLRHYLYRFWRRLPPRGQFAIFDRSWYGRVLVERIEGFAQPAEWQRAYSEINEFERQLVDFGTIICKFWLHFSPDEQLRRFQQRKNVPFKAWKLTDEDWRNREKWPQYEEAVDEMLLRCSTPAAPWTVVEAEHKHFARIKVLRTVVQRLEAELGKVEL</sequence>
<dbReference type="Gene3D" id="3.40.50.300">
    <property type="entry name" value="P-loop containing nucleotide triphosphate hydrolases"/>
    <property type="match status" value="2"/>
</dbReference>
<dbReference type="RefSeq" id="WP_097644709.1">
    <property type="nucleotide sequence ID" value="NZ_NQWI01000067.1"/>
</dbReference>
<keyword evidence="3" id="KW-1185">Reference proteome</keyword>
<proteinExistence type="predicted"/>
<accession>A0A2A6RHB5</accession>
<name>A0A2A6RHB5_9CHLR</name>
<dbReference type="EMBL" id="NQWI01000067">
    <property type="protein sequence ID" value="PDW02457.1"/>
    <property type="molecule type" value="Genomic_DNA"/>
</dbReference>
<protein>
    <recommendedName>
        <fullName evidence="1">Polyphosphate kinase-2-related domain-containing protein</fullName>
    </recommendedName>
</protein>
<dbReference type="Pfam" id="PF03976">
    <property type="entry name" value="PPK2"/>
    <property type="match status" value="2"/>
</dbReference>
<gene>
    <name evidence="2" type="ORF">CJ255_13905</name>
</gene>
<dbReference type="PANTHER" id="PTHR34383:SF3">
    <property type="entry name" value="POLYPHOSPHATE:AMP PHOSPHOTRANSFERASE"/>
    <property type="match status" value="1"/>
</dbReference>
<evidence type="ECO:0000259" key="1">
    <source>
        <dbReference type="Pfam" id="PF03976"/>
    </source>
</evidence>
<dbReference type="Proteomes" id="UP000220527">
    <property type="component" value="Unassembled WGS sequence"/>
</dbReference>
<dbReference type="InterPro" id="IPR027417">
    <property type="entry name" value="P-loop_NTPase"/>
</dbReference>
<dbReference type="InterPro" id="IPR022488">
    <property type="entry name" value="PPK2-related"/>
</dbReference>
<dbReference type="PANTHER" id="PTHR34383">
    <property type="entry name" value="POLYPHOSPHATE:AMP PHOSPHOTRANSFERASE-RELATED"/>
    <property type="match status" value="1"/>
</dbReference>